<accession>A0A4Y2GWK1</accession>
<keyword evidence="2" id="KW-1185">Reference proteome</keyword>
<name>A0A4Y2GWK1_ARAVE</name>
<protein>
    <submittedName>
        <fullName evidence="1">Uncharacterized protein</fullName>
    </submittedName>
</protein>
<evidence type="ECO:0000313" key="2">
    <source>
        <dbReference type="Proteomes" id="UP000499080"/>
    </source>
</evidence>
<sequence>MRIIRPCIAMLQLPLYAASPGKMLFNESILPRCVKNACPRTKYIVVGDGHYKFENVLKKSFLSLGPHCGTERITLTFNRNMPDKAAKSYSTQHKADPEKEINIRPVIIN</sequence>
<proteinExistence type="predicted"/>
<reference evidence="1 2" key="1">
    <citation type="journal article" date="2019" name="Sci. Rep.">
        <title>Orb-weaving spider Araneus ventricosus genome elucidates the spidroin gene catalogue.</title>
        <authorList>
            <person name="Kono N."/>
            <person name="Nakamura H."/>
            <person name="Ohtoshi R."/>
            <person name="Moran D.A.P."/>
            <person name="Shinohara A."/>
            <person name="Yoshida Y."/>
            <person name="Fujiwara M."/>
            <person name="Mori M."/>
            <person name="Tomita M."/>
            <person name="Arakawa K."/>
        </authorList>
    </citation>
    <scope>NUCLEOTIDE SEQUENCE [LARGE SCALE GENOMIC DNA]</scope>
</reference>
<comment type="caution">
    <text evidence="1">The sequence shown here is derived from an EMBL/GenBank/DDBJ whole genome shotgun (WGS) entry which is preliminary data.</text>
</comment>
<organism evidence="1 2">
    <name type="scientific">Araneus ventricosus</name>
    <name type="common">Orbweaver spider</name>
    <name type="synonym">Epeira ventricosa</name>
    <dbReference type="NCBI Taxonomy" id="182803"/>
    <lineage>
        <taxon>Eukaryota</taxon>
        <taxon>Metazoa</taxon>
        <taxon>Ecdysozoa</taxon>
        <taxon>Arthropoda</taxon>
        <taxon>Chelicerata</taxon>
        <taxon>Arachnida</taxon>
        <taxon>Araneae</taxon>
        <taxon>Araneomorphae</taxon>
        <taxon>Entelegynae</taxon>
        <taxon>Araneoidea</taxon>
        <taxon>Araneidae</taxon>
        <taxon>Araneus</taxon>
    </lineage>
</organism>
<dbReference type="EMBL" id="BGPR01001596">
    <property type="protein sequence ID" value="GBM57497.1"/>
    <property type="molecule type" value="Genomic_DNA"/>
</dbReference>
<gene>
    <name evidence="1" type="ORF">AVEN_231203_1</name>
</gene>
<dbReference type="Proteomes" id="UP000499080">
    <property type="component" value="Unassembled WGS sequence"/>
</dbReference>
<dbReference type="AlphaFoldDB" id="A0A4Y2GWK1"/>
<evidence type="ECO:0000313" key="1">
    <source>
        <dbReference type="EMBL" id="GBM57497.1"/>
    </source>
</evidence>